<dbReference type="PANTHER" id="PTHR31973">
    <property type="entry name" value="POLYPROTEIN, PUTATIVE-RELATED"/>
    <property type="match status" value="1"/>
</dbReference>
<evidence type="ECO:0000313" key="6">
    <source>
        <dbReference type="EMBL" id="WOL19278.1"/>
    </source>
</evidence>
<keyword evidence="2 4" id="KW-0863">Zinc-finger</keyword>
<evidence type="ECO:0000256" key="1">
    <source>
        <dbReference type="ARBA" id="ARBA00022723"/>
    </source>
</evidence>
<dbReference type="PROSITE" id="PS50966">
    <property type="entry name" value="ZF_SWIM"/>
    <property type="match status" value="1"/>
</dbReference>
<proteinExistence type="predicted"/>
<keyword evidence="7" id="KW-1185">Reference proteome</keyword>
<keyword evidence="1" id="KW-0479">Metal-binding</keyword>
<dbReference type="InterPro" id="IPR006564">
    <property type="entry name" value="Znf_PMZ"/>
</dbReference>
<dbReference type="EMBL" id="CP136898">
    <property type="protein sequence ID" value="WOL19278.1"/>
    <property type="molecule type" value="Genomic_DNA"/>
</dbReference>
<reference evidence="6 7" key="1">
    <citation type="submission" date="2023-10" db="EMBL/GenBank/DDBJ databases">
        <title>Chromosome-scale genome assembly provides insights into flower coloration mechanisms of Canna indica.</title>
        <authorList>
            <person name="Li C."/>
        </authorList>
    </citation>
    <scope>NUCLEOTIDE SEQUENCE [LARGE SCALE GENOMIC DNA]</scope>
    <source>
        <tissue evidence="6">Flower</tissue>
    </source>
</reference>
<gene>
    <name evidence="6" type="ORF">Cni_G28076</name>
</gene>
<accession>A0AAQ3L1Y9</accession>
<sequence>MKRMKLLSTMKTLSACLISLQKSKETNNDLNECMYDNRAEEASGDEEDDTIIIVFDDREEFRRALRTYCIKRNFELRHIESRLRYIKVGCKHSDCPWMLSASGRGRYTIVNFLDKHTCTVSRLNLDHKDCSAKFITDHIKDHLVRNQKYTLAMIVTEIQKSFGVHISYKKAYNALQLTLISVRGDFDECYKDLPAYLRELKMHDNETTVKLLRCFVSSRFLRVFWAFGACLHEFREYLRPIVCIDVTHLRGKYPGALMIATTIDAESRLFPVAFEVYVRKVFPEAAHGYCMVHLAKNLIHDVKTNVGCPLFWSAARATTEHTFNEYMQKLLDIHEPSYQWITRLEKERWATLFFPSHRYDIITTNVVENMNSLFREVREMPITMLIEMTRCKVTEWFYRSKCQWYSVHPHTDHCYQVHTSHQIVIVDLPHRSCYCNKFQIFGIPCSHAMVVIGYCNLDPYPFCEHYFTVETYKKIYEDKIFHTRSKQYWRRESFDPLVKPPQAMAQAGRKRKNRR</sequence>
<dbReference type="InterPro" id="IPR007527">
    <property type="entry name" value="Znf_SWIM"/>
</dbReference>
<dbReference type="SMART" id="SM00575">
    <property type="entry name" value="ZnF_PMZ"/>
    <property type="match status" value="1"/>
</dbReference>
<dbReference type="PANTHER" id="PTHR31973:SF187">
    <property type="entry name" value="MUTATOR TRANSPOSASE MUDRA PROTEIN"/>
    <property type="match status" value="1"/>
</dbReference>
<evidence type="ECO:0000256" key="4">
    <source>
        <dbReference type="PROSITE-ProRule" id="PRU00325"/>
    </source>
</evidence>
<name>A0AAQ3L1Y9_9LILI</name>
<dbReference type="InterPro" id="IPR004332">
    <property type="entry name" value="Transposase_MuDR"/>
</dbReference>
<dbReference type="Pfam" id="PF03108">
    <property type="entry name" value="DBD_Tnp_Mut"/>
    <property type="match status" value="1"/>
</dbReference>
<dbReference type="GO" id="GO:0008270">
    <property type="term" value="F:zinc ion binding"/>
    <property type="evidence" value="ECO:0007669"/>
    <property type="project" value="UniProtKB-KW"/>
</dbReference>
<keyword evidence="3" id="KW-0862">Zinc</keyword>
<feature type="domain" description="SWIM-type" evidence="5">
    <location>
        <begin position="415"/>
        <end position="456"/>
    </location>
</feature>
<evidence type="ECO:0000256" key="2">
    <source>
        <dbReference type="ARBA" id="ARBA00022771"/>
    </source>
</evidence>
<dbReference type="AlphaFoldDB" id="A0AAQ3L1Y9"/>
<protein>
    <recommendedName>
        <fullName evidence="5">SWIM-type domain-containing protein</fullName>
    </recommendedName>
</protein>
<evidence type="ECO:0000256" key="3">
    <source>
        <dbReference type="ARBA" id="ARBA00022833"/>
    </source>
</evidence>
<dbReference type="Proteomes" id="UP001327560">
    <property type="component" value="Chromosome 9"/>
</dbReference>
<dbReference type="Pfam" id="PF04434">
    <property type="entry name" value="SWIM"/>
    <property type="match status" value="1"/>
</dbReference>
<evidence type="ECO:0000313" key="7">
    <source>
        <dbReference type="Proteomes" id="UP001327560"/>
    </source>
</evidence>
<organism evidence="6 7">
    <name type="scientific">Canna indica</name>
    <name type="common">Indian-shot</name>
    <dbReference type="NCBI Taxonomy" id="4628"/>
    <lineage>
        <taxon>Eukaryota</taxon>
        <taxon>Viridiplantae</taxon>
        <taxon>Streptophyta</taxon>
        <taxon>Embryophyta</taxon>
        <taxon>Tracheophyta</taxon>
        <taxon>Spermatophyta</taxon>
        <taxon>Magnoliopsida</taxon>
        <taxon>Liliopsida</taxon>
        <taxon>Zingiberales</taxon>
        <taxon>Cannaceae</taxon>
        <taxon>Canna</taxon>
    </lineage>
</organism>
<evidence type="ECO:0000259" key="5">
    <source>
        <dbReference type="PROSITE" id="PS50966"/>
    </source>
</evidence>